<dbReference type="STRING" id="520767.ATZ99_00760"/>
<organism evidence="2 3">
    <name type="scientific">Thermovenabulum gondwanense</name>
    <dbReference type="NCBI Taxonomy" id="520767"/>
    <lineage>
        <taxon>Bacteria</taxon>
        <taxon>Bacillati</taxon>
        <taxon>Bacillota</taxon>
        <taxon>Clostridia</taxon>
        <taxon>Thermosediminibacterales</taxon>
        <taxon>Thermosediminibacteraceae</taxon>
        <taxon>Thermovenabulum</taxon>
    </lineage>
</organism>
<name>A0A162MYR4_9FIRM</name>
<keyword evidence="1" id="KW-0732">Signal</keyword>
<accession>A0A162MYR4</accession>
<dbReference type="RefSeq" id="WP_068747277.1">
    <property type="nucleotide sequence ID" value="NZ_LOHZ01000015.1"/>
</dbReference>
<sequence length="159" mass="18373">MSYRPLKLISILILILSLCFPVFAASPEKIERDYAVSHNMRGLSGDINGYYTEQEDYLIDIWHCRIQDQRNGSVEIYGYTQCNRMCDKVVVKLVLQKYTGSSWVDVASYTFTDYDTDYVEGGKVVLVERGKYYRVKSYHYAYDGISDSTTATTNEIYVK</sequence>
<protein>
    <recommendedName>
        <fullName evidence="4">Secreted protein</fullName>
    </recommendedName>
</protein>
<evidence type="ECO:0000313" key="3">
    <source>
        <dbReference type="Proteomes" id="UP000075737"/>
    </source>
</evidence>
<dbReference type="AlphaFoldDB" id="A0A162MYR4"/>
<feature type="signal peptide" evidence="1">
    <location>
        <begin position="1"/>
        <end position="24"/>
    </location>
</feature>
<evidence type="ECO:0000313" key="2">
    <source>
        <dbReference type="EMBL" id="KYO68567.1"/>
    </source>
</evidence>
<keyword evidence="3" id="KW-1185">Reference proteome</keyword>
<dbReference type="OrthoDB" id="1808478at2"/>
<dbReference type="EMBL" id="LOHZ01000015">
    <property type="protein sequence ID" value="KYO68567.1"/>
    <property type="molecule type" value="Genomic_DNA"/>
</dbReference>
<reference evidence="2 3" key="1">
    <citation type="submission" date="2015-12" db="EMBL/GenBank/DDBJ databases">
        <title>Draft genome of Thermovenabulum gondwanense isolated from a red thermophilic microbial mat colonisisng an outflow channel of a bore well.</title>
        <authorList>
            <person name="Patel B.K."/>
        </authorList>
    </citation>
    <scope>NUCLEOTIDE SEQUENCE [LARGE SCALE GENOMIC DNA]</scope>
    <source>
        <strain evidence="2 3">R270</strain>
    </source>
</reference>
<comment type="caution">
    <text evidence="2">The sequence shown here is derived from an EMBL/GenBank/DDBJ whole genome shotgun (WGS) entry which is preliminary data.</text>
</comment>
<evidence type="ECO:0008006" key="4">
    <source>
        <dbReference type="Google" id="ProtNLM"/>
    </source>
</evidence>
<gene>
    <name evidence="2" type="ORF">ATZ99_00760</name>
</gene>
<proteinExistence type="predicted"/>
<evidence type="ECO:0000256" key="1">
    <source>
        <dbReference type="SAM" id="SignalP"/>
    </source>
</evidence>
<feature type="chain" id="PRO_5007837502" description="Secreted protein" evidence="1">
    <location>
        <begin position="25"/>
        <end position="159"/>
    </location>
</feature>
<dbReference type="Proteomes" id="UP000075737">
    <property type="component" value="Unassembled WGS sequence"/>
</dbReference>